<dbReference type="AlphaFoldDB" id="A0A1G8J9H8"/>
<proteinExistence type="predicted"/>
<dbReference type="RefSeq" id="WP_092470245.1">
    <property type="nucleotide sequence ID" value="NZ_FNCZ01000009.1"/>
</dbReference>
<dbReference type="STRING" id="262004.SAMN04489796_10914"/>
<sequence>MKLSNKIIEHLSHRLALSKTKIKTLVFGVIFSITFLCPGRATAQGMPTYDNTNFVSLVKQLVESGKQTAQMIKSVQFLKDAKEAIEKVSSVVQQLRAVEEIAQNNQRLIHVMQTDLQDILNSPYIQPEEVTRIAESFDAIVQNALDTVDFIDEVLSSDHLKMTDAERAEVLRKKEQESKEMVVNITIKTKRYSAIISFRKMQDKVNNRERNF</sequence>
<dbReference type="Proteomes" id="UP000199492">
    <property type="component" value="Unassembled WGS sequence"/>
</dbReference>
<evidence type="ECO:0008006" key="3">
    <source>
        <dbReference type="Google" id="ProtNLM"/>
    </source>
</evidence>
<dbReference type="EMBL" id="FNCZ01000009">
    <property type="protein sequence ID" value="SDI27713.1"/>
    <property type="molecule type" value="Genomic_DNA"/>
</dbReference>
<gene>
    <name evidence="1" type="ORF">SAMN04489796_10914</name>
</gene>
<name>A0A1G8J9H8_9FLAO</name>
<protein>
    <recommendedName>
        <fullName evidence="3">Conjugal transfer protein</fullName>
    </recommendedName>
</protein>
<reference evidence="2" key="1">
    <citation type="submission" date="2016-10" db="EMBL/GenBank/DDBJ databases">
        <authorList>
            <person name="Varghese N."/>
            <person name="Submissions S."/>
        </authorList>
    </citation>
    <scope>NUCLEOTIDE SEQUENCE [LARGE SCALE GENOMIC DNA]</scope>
    <source>
        <strain evidence="2">DSM 15363</strain>
    </source>
</reference>
<evidence type="ECO:0000313" key="2">
    <source>
        <dbReference type="Proteomes" id="UP000199492"/>
    </source>
</evidence>
<evidence type="ECO:0000313" key="1">
    <source>
        <dbReference type="EMBL" id="SDI27713.1"/>
    </source>
</evidence>
<organism evidence="1 2">
    <name type="scientific">Winogradskyella thalassocola</name>
    <dbReference type="NCBI Taxonomy" id="262004"/>
    <lineage>
        <taxon>Bacteria</taxon>
        <taxon>Pseudomonadati</taxon>
        <taxon>Bacteroidota</taxon>
        <taxon>Flavobacteriia</taxon>
        <taxon>Flavobacteriales</taxon>
        <taxon>Flavobacteriaceae</taxon>
        <taxon>Winogradskyella</taxon>
    </lineage>
</organism>
<keyword evidence="2" id="KW-1185">Reference proteome</keyword>
<accession>A0A1G8J9H8</accession>
<dbReference type="OrthoDB" id="1429505at2"/>